<protein>
    <submittedName>
        <fullName evidence="3">Uncharacterized protein</fullName>
    </submittedName>
</protein>
<dbReference type="Proteomes" id="UP000826195">
    <property type="component" value="Unassembled WGS sequence"/>
</dbReference>
<dbReference type="AlphaFoldDB" id="A0AAV7IX86"/>
<feature type="coiled-coil region" evidence="1">
    <location>
        <begin position="240"/>
        <end position="267"/>
    </location>
</feature>
<evidence type="ECO:0000313" key="3">
    <source>
        <dbReference type="EMBL" id="KAH0560305.1"/>
    </source>
</evidence>
<feature type="compositionally biased region" description="Low complexity" evidence="2">
    <location>
        <begin position="328"/>
        <end position="343"/>
    </location>
</feature>
<feature type="compositionally biased region" description="Basic and acidic residues" evidence="2">
    <location>
        <begin position="23"/>
        <end position="40"/>
    </location>
</feature>
<accession>A0AAV7IX86</accession>
<feature type="region of interest" description="Disordered" evidence="2">
    <location>
        <begin position="1"/>
        <end position="122"/>
    </location>
</feature>
<evidence type="ECO:0000256" key="1">
    <source>
        <dbReference type="SAM" id="Coils"/>
    </source>
</evidence>
<evidence type="ECO:0000256" key="2">
    <source>
        <dbReference type="SAM" id="MobiDB-lite"/>
    </source>
</evidence>
<keyword evidence="1" id="KW-0175">Coiled coil</keyword>
<feature type="region of interest" description="Disordered" evidence="2">
    <location>
        <begin position="318"/>
        <end position="379"/>
    </location>
</feature>
<evidence type="ECO:0000313" key="4">
    <source>
        <dbReference type="Proteomes" id="UP000826195"/>
    </source>
</evidence>
<sequence>MANAKPVHQPIRLSEYINASNKSSDKKQHKPRMEPVRIKDLLLSASKARSASVDRQSRRTKLFAVPKHTVRRALYGKSPSPSKSTSSQSSVETKSSVSVSKPNTPSFKRNRSLAPKTKARQSMLPQPNFIVKKNKQKVLDNCPPTVVEERLSEVMKISPQPYQRPTVIKSVSKKCSSVINNQQIDNCEAVHVEYGTFNNIANRTIDLEASIVDKENIPPDNLEPLTTDGANLDLFQNSRLEKIENDLQTFKEDLKIVKEDVKIVKEDCKIVKEQQSLLIDLVQKIFTALTVKNNEFQSQVSEPLNNCCVSSSPLSQLISASPDDKENSNNSNNNNDNDNISNNLIFNKSKSDRSKKKQRRSSTSMEERRRSARIASKLTPRKNDSFVSLENELNIVHSTTKSFSAPITPKNDNRIIKSKSARPLREYMAMKASMTFLETPDASGFRRAINYGDDTPARNKSLRRTISTKILNELEDLYNDSEEAEENY</sequence>
<gene>
    <name evidence="3" type="ORF">KQX54_003329</name>
</gene>
<feature type="compositionally biased region" description="Low complexity" evidence="2">
    <location>
        <begin position="77"/>
        <end position="102"/>
    </location>
</feature>
<name>A0AAV7IX86_COTGL</name>
<dbReference type="EMBL" id="JAHXZJ010000374">
    <property type="protein sequence ID" value="KAH0560305.1"/>
    <property type="molecule type" value="Genomic_DNA"/>
</dbReference>
<feature type="compositionally biased region" description="Low complexity" evidence="2">
    <location>
        <begin position="41"/>
        <end position="51"/>
    </location>
</feature>
<comment type="caution">
    <text evidence="3">The sequence shown here is derived from an EMBL/GenBank/DDBJ whole genome shotgun (WGS) entry which is preliminary data.</text>
</comment>
<reference evidence="3 4" key="1">
    <citation type="journal article" date="2021" name="J. Hered.">
        <title>A chromosome-level genome assembly of the parasitoid wasp, Cotesia glomerata (Hymenoptera: Braconidae).</title>
        <authorList>
            <person name="Pinto B.J."/>
            <person name="Weis J.J."/>
            <person name="Gamble T."/>
            <person name="Ode P.J."/>
            <person name="Paul R."/>
            <person name="Zaspel J.M."/>
        </authorList>
    </citation>
    <scope>NUCLEOTIDE SEQUENCE [LARGE SCALE GENOMIC DNA]</scope>
    <source>
        <strain evidence="3">CgM1</strain>
    </source>
</reference>
<organism evidence="3 4">
    <name type="scientific">Cotesia glomerata</name>
    <name type="common">Lepidopteran parasitic wasp</name>
    <name type="synonym">Apanteles glomeratus</name>
    <dbReference type="NCBI Taxonomy" id="32391"/>
    <lineage>
        <taxon>Eukaryota</taxon>
        <taxon>Metazoa</taxon>
        <taxon>Ecdysozoa</taxon>
        <taxon>Arthropoda</taxon>
        <taxon>Hexapoda</taxon>
        <taxon>Insecta</taxon>
        <taxon>Pterygota</taxon>
        <taxon>Neoptera</taxon>
        <taxon>Endopterygota</taxon>
        <taxon>Hymenoptera</taxon>
        <taxon>Apocrita</taxon>
        <taxon>Ichneumonoidea</taxon>
        <taxon>Braconidae</taxon>
        <taxon>Microgastrinae</taxon>
        <taxon>Cotesia</taxon>
    </lineage>
</organism>
<keyword evidence="4" id="KW-1185">Reference proteome</keyword>
<proteinExistence type="predicted"/>